<evidence type="ECO:0000259" key="1">
    <source>
        <dbReference type="Pfam" id="PF09353"/>
    </source>
</evidence>
<gene>
    <name evidence="2" type="ORF">PINE0816_LOCUS17132</name>
    <name evidence="3" type="ORF">PINE0816_LOCUS17133</name>
</gene>
<dbReference type="AlphaFoldDB" id="A0A6T8MRR6"/>
<proteinExistence type="predicted"/>
<dbReference type="EMBL" id="HBEL01036578">
    <property type="protein sequence ID" value="CAD8420982.1"/>
    <property type="molecule type" value="Transcribed_RNA"/>
</dbReference>
<dbReference type="InterPro" id="IPR053021">
    <property type="entry name" value="Chloroplast_ADK"/>
</dbReference>
<accession>A0A6T8MRR6</accession>
<protein>
    <recommendedName>
        <fullName evidence="1">DUF1995 domain-containing protein</fullName>
    </recommendedName>
</protein>
<dbReference type="InterPro" id="IPR018962">
    <property type="entry name" value="DUF1995"/>
</dbReference>
<dbReference type="EMBL" id="HBEL01036577">
    <property type="protein sequence ID" value="CAD8420981.1"/>
    <property type="molecule type" value="Transcribed_RNA"/>
</dbReference>
<dbReference type="PANTHER" id="PTHR35509:SF4">
    <property type="entry name" value="DUF1995 DOMAIN-CONTAINING PROTEIN"/>
    <property type="match status" value="1"/>
</dbReference>
<evidence type="ECO:0000313" key="2">
    <source>
        <dbReference type="EMBL" id="CAD8420981.1"/>
    </source>
</evidence>
<feature type="domain" description="DUF1995" evidence="1">
    <location>
        <begin position="2"/>
        <end position="127"/>
    </location>
</feature>
<organism evidence="3">
    <name type="scientific">Proboscia inermis</name>
    <dbReference type="NCBI Taxonomy" id="420281"/>
    <lineage>
        <taxon>Eukaryota</taxon>
        <taxon>Sar</taxon>
        <taxon>Stramenopiles</taxon>
        <taxon>Ochrophyta</taxon>
        <taxon>Bacillariophyta</taxon>
        <taxon>Coscinodiscophyceae</taxon>
        <taxon>Rhizosoleniophycidae</taxon>
        <taxon>Rhizosoleniales</taxon>
        <taxon>Rhizosoleniaceae</taxon>
        <taxon>Proboscia</taxon>
    </lineage>
</organism>
<name>A0A6T8MRR6_9STRA</name>
<sequence>MSCFVQPTQETVSSVESISDQAGDRLVVLMNPQWRITDDALDAASKDGGIWRGLASFLGGKGDSMQRLSDAGFQDIFTLEGYVCKGGDIRLAKRFDSDWFVFAANDDATGYIKLGTMKDRPTYQDVDGMLDDKGIGLKYARDFGMTPKI</sequence>
<reference evidence="3" key="1">
    <citation type="submission" date="2021-01" db="EMBL/GenBank/DDBJ databases">
        <authorList>
            <person name="Corre E."/>
            <person name="Pelletier E."/>
            <person name="Niang G."/>
            <person name="Scheremetjew M."/>
            <person name="Finn R."/>
            <person name="Kale V."/>
            <person name="Holt S."/>
            <person name="Cochrane G."/>
            <person name="Meng A."/>
            <person name="Brown T."/>
            <person name="Cohen L."/>
        </authorList>
    </citation>
    <scope>NUCLEOTIDE SEQUENCE</scope>
    <source>
        <strain evidence="3">CCAP1064/1</strain>
    </source>
</reference>
<dbReference type="PANTHER" id="PTHR35509">
    <property type="entry name" value="DOMAIN PROTEIN, PUTATIVE (DUF1995)-RELATED"/>
    <property type="match status" value="1"/>
</dbReference>
<dbReference type="Pfam" id="PF09353">
    <property type="entry name" value="DUF1995"/>
    <property type="match status" value="1"/>
</dbReference>
<evidence type="ECO:0000313" key="3">
    <source>
        <dbReference type="EMBL" id="CAD8420982.1"/>
    </source>
</evidence>